<keyword evidence="12" id="KW-1185">Reference proteome</keyword>
<dbReference type="PANTHER" id="PTHR14871">
    <property type="entry name" value="DYNEIN REGULATORY COMPLEX PROTEIN 9"/>
    <property type="match status" value="1"/>
</dbReference>
<comment type="subcellular location">
    <subcellularLocation>
        <location evidence="1">Cytoplasm</location>
        <location evidence="1">Cytoskeleton</location>
        <location evidence="1">Flagellum axoneme</location>
    </subcellularLocation>
</comment>
<feature type="coiled-coil region" evidence="10">
    <location>
        <begin position="501"/>
        <end position="528"/>
    </location>
</feature>
<proteinExistence type="inferred from homology"/>
<organism evidence="11 12">
    <name type="scientific">Lasius niger</name>
    <name type="common">Black garden ant</name>
    <dbReference type="NCBI Taxonomy" id="67767"/>
    <lineage>
        <taxon>Eukaryota</taxon>
        <taxon>Metazoa</taxon>
        <taxon>Ecdysozoa</taxon>
        <taxon>Arthropoda</taxon>
        <taxon>Hexapoda</taxon>
        <taxon>Insecta</taxon>
        <taxon>Pterygota</taxon>
        <taxon>Neoptera</taxon>
        <taxon>Endopterygota</taxon>
        <taxon>Hymenoptera</taxon>
        <taxon>Apocrita</taxon>
        <taxon>Aculeata</taxon>
        <taxon>Formicoidea</taxon>
        <taxon>Formicidae</taxon>
        <taxon>Formicinae</taxon>
        <taxon>Lasius</taxon>
        <taxon>Lasius</taxon>
    </lineage>
</organism>
<dbReference type="CDD" id="cd23767">
    <property type="entry name" value="IQCD"/>
    <property type="match status" value="1"/>
</dbReference>
<evidence type="ECO:0000256" key="8">
    <source>
        <dbReference type="ARBA" id="ARBA00023273"/>
    </source>
</evidence>
<gene>
    <name evidence="11" type="ORF">RF55_432</name>
</gene>
<accession>A0A0J7L9U3</accession>
<keyword evidence="7" id="KW-0206">Cytoskeleton</keyword>
<keyword evidence="10" id="KW-0175">Coiled coil</keyword>
<dbReference type="InterPro" id="IPR000048">
    <property type="entry name" value="IQ_motif_EF-hand-BS"/>
</dbReference>
<evidence type="ECO:0000256" key="4">
    <source>
        <dbReference type="ARBA" id="ARBA00022490"/>
    </source>
</evidence>
<evidence type="ECO:0000256" key="1">
    <source>
        <dbReference type="ARBA" id="ARBA00004611"/>
    </source>
</evidence>
<keyword evidence="5" id="KW-0282">Flagellum</keyword>
<evidence type="ECO:0000256" key="10">
    <source>
        <dbReference type="SAM" id="Coils"/>
    </source>
</evidence>
<reference evidence="11 12" key="1">
    <citation type="submission" date="2015-04" db="EMBL/GenBank/DDBJ databases">
        <title>Lasius niger genome sequencing.</title>
        <authorList>
            <person name="Konorov E.A."/>
            <person name="Nikitin M.A."/>
            <person name="Kirill M.V."/>
            <person name="Chang P."/>
        </authorList>
    </citation>
    <scope>NUCLEOTIDE SEQUENCE [LARGE SCALE GENOMIC DNA]</scope>
    <source>
        <tissue evidence="11">Whole</tissue>
    </source>
</reference>
<name>A0A0J7L9U3_LASNI</name>
<dbReference type="GO" id="GO:0005737">
    <property type="term" value="C:cytoplasm"/>
    <property type="evidence" value="ECO:0007669"/>
    <property type="project" value="TreeGrafter"/>
</dbReference>
<comment type="caution">
    <text evidence="11">The sequence shown here is derived from an EMBL/GenBank/DDBJ whole genome shotgun (WGS) entry which is preliminary data.</text>
</comment>
<dbReference type="PANTHER" id="PTHR14871:SF1">
    <property type="entry name" value="DYNEIN REGULATORY COMPLEX PROTEIN 9"/>
    <property type="match status" value="1"/>
</dbReference>
<protein>
    <recommendedName>
        <fullName evidence="3">Dynein regulatory complex protein 9</fullName>
    </recommendedName>
    <alternativeName>
        <fullName evidence="9">IQ domain-containing protein G</fullName>
    </alternativeName>
</protein>
<dbReference type="Gene3D" id="1.20.5.190">
    <property type="match status" value="1"/>
</dbReference>
<dbReference type="Pfam" id="PF00612">
    <property type="entry name" value="IQ"/>
    <property type="match status" value="1"/>
</dbReference>
<evidence type="ECO:0000313" key="11">
    <source>
        <dbReference type="EMBL" id="KMR04810.1"/>
    </source>
</evidence>
<feature type="coiled-coil region" evidence="10">
    <location>
        <begin position="301"/>
        <end position="342"/>
    </location>
</feature>
<dbReference type="EMBL" id="LBMM01000135">
    <property type="protein sequence ID" value="KMR04810.1"/>
    <property type="molecule type" value="Genomic_DNA"/>
</dbReference>
<keyword evidence="8" id="KW-0966">Cell projection</keyword>
<dbReference type="OrthoDB" id="10254713at2759"/>
<dbReference type="AlphaFoldDB" id="A0A0J7L9U3"/>
<dbReference type="PROSITE" id="PS50096">
    <property type="entry name" value="IQ"/>
    <property type="match status" value="1"/>
</dbReference>
<evidence type="ECO:0000256" key="5">
    <source>
        <dbReference type="ARBA" id="ARBA00022846"/>
    </source>
</evidence>
<evidence type="ECO:0000256" key="9">
    <source>
        <dbReference type="ARBA" id="ARBA00032183"/>
    </source>
</evidence>
<evidence type="ECO:0000256" key="3">
    <source>
        <dbReference type="ARBA" id="ARBA00013738"/>
    </source>
</evidence>
<keyword evidence="6" id="KW-0969">Cilium</keyword>
<comment type="similarity">
    <text evidence="2">Belongs to the DRC9 family.</text>
</comment>
<evidence type="ECO:0000313" key="12">
    <source>
        <dbReference type="Proteomes" id="UP000036403"/>
    </source>
</evidence>
<evidence type="ECO:0000256" key="6">
    <source>
        <dbReference type="ARBA" id="ARBA00023069"/>
    </source>
</evidence>
<keyword evidence="4" id="KW-0963">Cytoplasm</keyword>
<dbReference type="Proteomes" id="UP000036403">
    <property type="component" value="Unassembled WGS sequence"/>
</dbReference>
<evidence type="ECO:0000256" key="7">
    <source>
        <dbReference type="ARBA" id="ARBA00023212"/>
    </source>
</evidence>
<dbReference type="SMART" id="SM00015">
    <property type="entry name" value="IQ"/>
    <property type="match status" value="1"/>
</dbReference>
<feature type="coiled-coil region" evidence="10">
    <location>
        <begin position="423"/>
        <end position="457"/>
    </location>
</feature>
<dbReference type="STRING" id="67767.A0A0J7L9U3"/>
<dbReference type="GO" id="GO:0031514">
    <property type="term" value="C:motile cilium"/>
    <property type="evidence" value="ECO:0007669"/>
    <property type="project" value="TreeGrafter"/>
</dbReference>
<sequence>MINELKVSQDIQAFQKDIALDKLSSIIVQQARRNVIIVDDALTDGHAVEKTLKQTADMFMHNMNKVSKMDIRDEKTNIKLENTEKSAKEDFLSEILSTTLQGEELIKQKQRGIIITGYGATTFLSPSVPATLDTTNELHHKSSGLIESPVITSSESVGSLMDTLPKEEDSENIEVQSTQMEVPSIDSFTPLEAAAISCVLEECLDQLAIIGFMIPAEVDSRWDDTFKTIDETYGVSDEPRTIFREDMGLLPIVPTEAEKMQRDRNYAYKVLERVLRDIKNNGRFDSLQKEIDDIAKRQESERNLEANAQIKLSQAEELQELLESNKKENEEDRKEMIRLAQESDAQVDHAIFLNSGKLSYAERWAKARLEQQELKLHLQRKDMLNKLSDYSKGYNAEQIISAEMNAYLEADIKEKQEQVVIWTKKYNEEVVERQLEIDELKRLIEEQKLEMEEMRTLIDKRQKFIDECIAEEKRLQEEAKLNRAATIIQSIWRGHMVRQQLGKYKNLRKRLRRRKKLSKQEKKRLMKRKEKEYI</sequence>
<dbReference type="GO" id="GO:0044782">
    <property type="term" value="P:cilium organization"/>
    <property type="evidence" value="ECO:0007669"/>
    <property type="project" value="TreeGrafter"/>
</dbReference>
<dbReference type="PaxDb" id="67767-A0A0J7L9U3"/>
<dbReference type="InterPro" id="IPR042618">
    <property type="entry name" value="IQCG"/>
</dbReference>
<evidence type="ECO:0000256" key="2">
    <source>
        <dbReference type="ARBA" id="ARBA00008222"/>
    </source>
</evidence>